<comment type="caution">
    <text evidence="1">The sequence shown here is derived from an EMBL/GenBank/DDBJ whole genome shotgun (WGS) entry which is preliminary data.</text>
</comment>
<accession>A0ACA9QQD3</accession>
<protein>
    <submittedName>
        <fullName evidence="1">6378_t:CDS:1</fullName>
    </submittedName>
</protein>
<dbReference type="EMBL" id="CAJVQC010036835">
    <property type="protein sequence ID" value="CAG8762253.1"/>
    <property type="molecule type" value="Genomic_DNA"/>
</dbReference>
<name>A0ACA9QQD3_9GLOM</name>
<organism evidence="1 2">
    <name type="scientific">Racocetra persica</name>
    <dbReference type="NCBI Taxonomy" id="160502"/>
    <lineage>
        <taxon>Eukaryota</taxon>
        <taxon>Fungi</taxon>
        <taxon>Fungi incertae sedis</taxon>
        <taxon>Mucoromycota</taxon>
        <taxon>Glomeromycotina</taxon>
        <taxon>Glomeromycetes</taxon>
        <taxon>Diversisporales</taxon>
        <taxon>Gigasporaceae</taxon>
        <taxon>Racocetra</taxon>
    </lineage>
</organism>
<keyword evidence="2" id="KW-1185">Reference proteome</keyword>
<gene>
    <name evidence="1" type="ORF">RPERSI_LOCUS15365</name>
</gene>
<evidence type="ECO:0000313" key="1">
    <source>
        <dbReference type="EMBL" id="CAG8762253.1"/>
    </source>
</evidence>
<proteinExistence type="predicted"/>
<reference evidence="1" key="1">
    <citation type="submission" date="2021-06" db="EMBL/GenBank/DDBJ databases">
        <authorList>
            <person name="Kallberg Y."/>
            <person name="Tangrot J."/>
            <person name="Rosling A."/>
        </authorList>
    </citation>
    <scope>NUCLEOTIDE SEQUENCE</scope>
    <source>
        <strain evidence="1">MA461A</strain>
    </source>
</reference>
<dbReference type="Proteomes" id="UP000789920">
    <property type="component" value="Unassembled WGS sequence"/>
</dbReference>
<feature type="non-terminal residue" evidence="1">
    <location>
        <position position="105"/>
    </location>
</feature>
<evidence type="ECO:0000313" key="2">
    <source>
        <dbReference type="Proteomes" id="UP000789920"/>
    </source>
</evidence>
<sequence>MTEKKPIIRKIAEANGLLASEIKVTQGDNDSLGLIVYNSEKLNEKFASPKALHWATTSSKNIKICNEKGFVGIIKEFFEYDNDDQIELIDYQADSFDIVDLIGKN</sequence>